<dbReference type="InterPro" id="IPR004341">
    <property type="entry name" value="CAT_RNA-bd_dom"/>
</dbReference>
<accession>A0AAF0BJX2</accession>
<dbReference type="Gene3D" id="2.30.24.10">
    <property type="entry name" value="CAT RNA-binding domain"/>
    <property type="match status" value="1"/>
</dbReference>
<dbReference type="AlphaFoldDB" id="A0AAF0BJX2"/>
<sequence>MQIVRIFNNNAVLALDEEDDEVVVMGKGLGFSQHVGNVVDESKIEKIFKENAVDISVEELFVTLSTPEIDSLLAIIDLATTSLDEKYQANLYITLADHIHFALERFEKGLVITNPLAWNIRRLFPDEYHIGFKALDIIQANLGVRLPDDEASSIALHLVNARMNQGEMSQTMEAVKIVRGILEVVALFFGQKFNPESIAYNRFMTHLQYFALRVIQGEAQNGSGQFLYDQVKENYPKAMACAEKIDDYIYHQYAYRITTEEKSYLAIHVNRLIESNE</sequence>
<evidence type="ECO:0000259" key="2">
    <source>
        <dbReference type="PROSITE" id="PS51372"/>
    </source>
</evidence>
<dbReference type="GO" id="GO:0003723">
    <property type="term" value="F:RNA binding"/>
    <property type="evidence" value="ECO:0007669"/>
    <property type="project" value="InterPro"/>
</dbReference>
<dbReference type="SMART" id="SM01061">
    <property type="entry name" value="CAT_RBD"/>
    <property type="match status" value="1"/>
</dbReference>
<protein>
    <submittedName>
        <fullName evidence="3">PRD domain-containing protein</fullName>
    </submittedName>
</protein>
<dbReference type="GO" id="GO:0006355">
    <property type="term" value="P:regulation of DNA-templated transcription"/>
    <property type="evidence" value="ECO:0007669"/>
    <property type="project" value="InterPro"/>
</dbReference>
<keyword evidence="1" id="KW-0677">Repeat</keyword>
<dbReference type="PROSITE" id="PS51372">
    <property type="entry name" value="PRD_2"/>
    <property type="match status" value="2"/>
</dbReference>
<feature type="domain" description="PRD" evidence="2">
    <location>
        <begin position="63"/>
        <end position="168"/>
    </location>
</feature>
<dbReference type="Gene3D" id="1.10.1790.10">
    <property type="entry name" value="PRD domain"/>
    <property type="match status" value="2"/>
</dbReference>
<dbReference type="EMBL" id="CP116590">
    <property type="protein sequence ID" value="WCG38160.1"/>
    <property type="molecule type" value="Genomic_DNA"/>
</dbReference>
<proteinExistence type="predicted"/>
<reference evidence="3" key="1">
    <citation type="submission" date="2023-01" db="EMBL/GenBank/DDBJ databases">
        <title>Oxazolidinone resistance genes in florfenicol resistant enterococci from beef cattle and veal calves at slaughter.</title>
        <authorList>
            <person name="Biggel M."/>
        </authorList>
    </citation>
    <scope>NUCLEOTIDE SEQUENCE</scope>
    <source>
        <strain evidence="3">K79-1</strain>
    </source>
</reference>
<evidence type="ECO:0000313" key="3">
    <source>
        <dbReference type="EMBL" id="WCG38160.1"/>
    </source>
</evidence>
<dbReference type="InterPro" id="IPR050661">
    <property type="entry name" value="BglG_antiterminators"/>
</dbReference>
<dbReference type="RefSeq" id="WP_271736186.1">
    <property type="nucleotide sequence ID" value="NZ_CP116590.1"/>
</dbReference>
<dbReference type="Proteomes" id="UP001179483">
    <property type="component" value="Chromosome"/>
</dbReference>
<organism evidence="3 4">
    <name type="scientific">Aerococcus urinaeequi</name>
    <dbReference type="NCBI Taxonomy" id="51665"/>
    <lineage>
        <taxon>Bacteria</taxon>
        <taxon>Bacillati</taxon>
        <taxon>Bacillota</taxon>
        <taxon>Bacilli</taxon>
        <taxon>Lactobacillales</taxon>
        <taxon>Aerococcaceae</taxon>
        <taxon>Aerococcus</taxon>
    </lineage>
</organism>
<evidence type="ECO:0000313" key="4">
    <source>
        <dbReference type="Proteomes" id="UP001179483"/>
    </source>
</evidence>
<gene>
    <name evidence="3" type="ORF">PML80_02115</name>
</gene>
<dbReference type="InterPro" id="IPR036650">
    <property type="entry name" value="CAT_RNA-bd_dom_sf"/>
</dbReference>
<dbReference type="Pfam" id="PF03123">
    <property type="entry name" value="CAT_RBD"/>
    <property type="match status" value="1"/>
</dbReference>
<dbReference type="SUPFAM" id="SSF50151">
    <property type="entry name" value="SacY-like RNA-binding domain"/>
    <property type="match status" value="1"/>
</dbReference>
<evidence type="ECO:0000256" key="1">
    <source>
        <dbReference type="ARBA" id="ARBA00022737"/>
    </source>
</evidence>
<dbReference type="PANTHER" id="PTHR30185:SF15">
    <property type="entry name" value="CRYPTIC BETA-GLUCOSIDE BGL OPERON ANTITERMINATOR"/>
    <property type="match status" value="1"/>
</dbReference>
<dbReference type="PANTHER" id="PTHR30185">
    <property type="entry name" value="CRYPTIC BETA-GLUCOSIDE BGL OPERON ANTITERMINATOR"/>
    <property type="match status" value="1"/>
</dbReference>
<feature type="domain" description="PRD" evidence="2">
    <location>
        <begin position="169"/>
        <end position="277"/>
    </location>
</feature>
<dbReference type="InterPro" id="IPR011608">
    <property type="entry name" value="PRD"/>
</dbReference>
<dbReference type="SUPFAM" id="SSF63520">
    <property type="entry name" value="PTS-regulatory domain, PRD"/>
    <property type="match status" value="2"/>
</dbReference>
<dbReference type="InterPro" id="IPR036634">
    <property type="entry name" value="PRD_sf"/>
</dbReference>
<dbReference type="Pfam" id="PF00874">
    <property type="entry name" value="PRD"/>
    <property type="match status" value="2"/>
</dbReference>
<dbReference type="NCBIfam" id="NF046042">
    <property type="entry name" value="LicT"/>
    <property type="match status" value="1"/>
</dbReference>
<name>A0AAF0BJX2_9LACT</name>